<sequence>MQKLLMVLLLAGAATGVAAQKNKTAVRYSKEVKASALKEKLTIIASADMEGRETATAGQRKAAAYIESEFKRLGLQPGNNGSFQQTFPVYMDTLSAAKLNINGTALSFSKDYSIGLQTIRDTSAVVKEIVLAGYGVTDSIYDDYKDLEVKGKVVLIAEGEPKLENGNYLLTGTDKHSRSASLFAKVNNARKHGAALVLFYQQAMLKSVSLKGGMYNKPTVFLAQGPNVITVNAPVLEAVAKGLSTDLNEMIASGHSLSTNFTVDMQLELKKQTLQLESTNVIGILPGTDKAEEYVFITGHYDHLGKRGDVIYYGADDDGSGTTAVLQLAQAFVKAKDKGAGPRRSIAFMTVSGEEKGLWGSEYYTDHPTLSLDKVTVDLNIDMIGRIDPQYKGDSTKYVYVIGDDKLSSELTPITDSVNNNYVKLELDRKFNDPKDPNRIYYRSDHYNFARKGVPILFYFNGTHRDYHMPGDTVDKIDFKQMEKRAKLVFFTAWDMANRDNMLKRDIPLK</sequence>
<dbReference type="InterPro" id="IPR007484">
    <property type="entry name" value="Peptidase_M28"/>
</dbReference>
<dbReference type="PANTHER" id="PTHR12147">
    <property type="entry name" value="METALLOPEPTIDASE M28 FAMILY MEMBER"/>
    <property type="match status" value="1"/>
</dbReference>
<dbReference type="PANTHER" id="PTHR12147:SF26">
    <property type="entry name" value="PEPTIDASE M28 DOMAIN-CONTAINING PROTEIN"/>
    <property type="match status" value="1"/>
</dbReference>
<gene>
    <name evidence="3" type="ORF">GCM10011379_54080</name>
</gene>
<dbReference type="Gene3D" id="3.50.30.30">
    <property type="match status" value="1"/>
</dbReference>
<dbReference type="AlphaFoldDB" id="A0A917N0S1"/>
<evidence type="ECO:0000313" key="3">
    <source>
        <dbReference type="EMBL" id="GGH81540.1"/>
    </source>
</evidence>
<dbReference type="GO" id="GO:0006508">
    <property type="term" value="P:proteolysis"/>
    <property type="evidence" value="ECO:0007669"/>
    <property type="project" value="InterPro"/>
</dbReference>
<reference evidence="3" key="1">
    <citation type="journal article" date="2014" name="Int. J. Syst. Evol. Microbiol.">
        <title>Complete genome sequence of Corynebacterium casei LMG S-19264T (=DSM 44701T), isolated from a smear-ripened cheese.</title>
        <authorList>
            <consortium name="US DOE Joint Genome Institute (JGI-PGF)"/>
            <person name="Walter F."/>
            <person name="Albersmeier A."/>
            <person name="Kalinowski J."/>
            <person name="Ruckert C."/>
        </authorList>
    </citation>
    <scope>NUCLEOTIDE SEQUENCE</scope>
    <source>
        <strain evidence="3">CGMCC 1.15290</strain>
    </source>
</reference>
<reference evidence="3" key="2">
    <citation type="submission" date="2020-09" db="EMBL/GenBank/DDBJ databases">
        <authorList>
            <person name="Sun Q."/>
            <person name="Zhou Y."/>
        </authorList>
    </citation>
    <scope>NUCLEOTIDE SEQUENCE</scope>
    <source>
        <strain evidence="3">CGMCC 1.15290</strain>
    </source>
</reference>
<dbReference type="SUPFAM" id="SSF53187">
    <property type="entry name" value="Zn-dependent exopeptidases"/>
    <property type="match status" value="1"/>
</dbReference>
<accession>A0A917N0S1</accession>
<feature type="domain" description="Peptidase M28" evidence="2">
    <location>
        <begin position="280"/>
        <end position="489"/>
    </location>
</feature>
<keyword evidence="1" id="KW-0732">Signal</keyword>
<proteinExistence type="predicted"/>
<organism evidence="3 4">
    <name type="scientific">Filimonas zeae</name>
    <dbReference type="NCBI Taxonomy" id="1737353"/>
    <lineage>
        <taxon>Bacteria</taxon>
        <taxon>Pseudomonadati</taxon>
        <taxon>Bacteroidota</taxon>
        <taxon>Chitinophagia</taxon>
        <taxon>Chitinophagales</taxon>
        <taxon>Chitinophagaceae</taxon>
        <taxon>Filimonas</taxon>
    </lineage>
</organism>
<evidence type="ECO:0000259" key="2">
    <source>
        <dbReference type="Pfam" id="PF04389"/>
    </source>
</evidence>
<dbReference type="Pfam" id="PF04389">
    <property type="entry name" value="Peptidase_M28"/>
    <property type="match status" value="1"/>
</dbReference>
<comment type="caution">
    <text evidence="3">The sequence shown here is derived from an EMBL/GenBank/DDBJ whole genome shotgun (WGS) entry which is preliminary data.</text>
</comment>
<dbReference type="InterPro" id="IPR046450">
    <property type="entry name" value="PA_dom_sf"/>
</dbReference>
<dbReference type="InterPro" id="IPR045175">
    <property type="entry name" value="M28_fam"/>
</dbReference>
<dbReference type="Gene3D" id="3.40.630.10">
    <property type="entry name" value="Zn peptidases"/>
    <property type="match status" value="2"/>
</dbReference>
<protein>
    <recommendedName>
        <fullName evidence="2">Peptidase M28 domain-containing protein</fullName>
    </recommendedName>
</protein>
<dbReference type="EMBL" id="BMIB01000006">
    <property type="protein sequence ID" value="GGH81540.1"/>
    <property type="molecule type" value="Genomic_DNA"/>
</dbReference>
<dbReference type="GO" id="GO:0008235">
    <property type="term" value="F:metalloexopeptidase activity"/>
    <property type="evidence" value="ECO:0007669"/>
    <property type="project" value="InterPro"/>
</dbReference>
<name>A0A917N0S1_9BACT</name>
<dbReference type="Proteomes" id="UP000627292">
    <property type="component" value="Unassembled WGS sequence"/>
</dbReference>
<feature type="signal peptide" evidence="1">
    <location>
        <begin position="1"/>
        <end position="19"/>
    </location>
</feature>
<evidence type="ECO:0000313" key="4">
    <source>
        <dbReference type="Proteomes" id="UP000627292"/>
    </source>
</evidence>
<evidence type="ECO:0000256" key="1">
    <source>
        <dbReference type="SAM" id="SignalP"/>
    </source>
</evidence>
<feature type="chain" id="PRO_5037691192" description="Peptidase M28 domain-containing protein" evidence="1">
    <location>
        <begin position="20"/>
        <end position="510"/>
    </location>
</feature>
<keyword evidence="4" id="KW-1185">Reference proteome</keyword>
<dbReference type="SUPFAM" id="SSF52025">
    <property type="entry name" value="PA domain"/>
    <property type="match status" value="1"/>
</dbReference>
<dbReference type="RefSeq" id="WP_188958530.1">
    <property type="nucleotide sequence ID" value="NZ_BMIB01000006.1"/>
</dbReference>